<feature type="transmembrane region" description="Helical" evidence="5">
    <location>
        <begin position="283"/>
        <end position="305"/>
    </location>
</feature>
<feature type="transmembrane region" description="Helical" evidence="5">
    <location>
        <begin position="32"/>
        <end position="50"/>
    </location>
</feature>
<feature type="transmembrane region" description="Helical" evidence="5">
    <location>
        <begin position="221"/>
        <end position="239"/>
    </location>
</feature>
<comment type="caution">
    <text evidence="7">The sequence shown here is derived from an EMBL/GenBank/DDBJ whole genome shotgun (WGS) entry which is preliminary data.</text>
</comment>
<dbReference type="AlphaFoldDB" id="A0A9D1FUH0"/>
<reference evidence="7" key="1">
    <citation type="submission" date="2020-10" db="EMBL/GenBank/DDBJ databases">
        <authorList>
            <person name="Gilroy R."/>
        </authorList>
    </citation>
    <scope>NUCLEOTIDE SEQUENCE</scope>
    <source>
        <strain evidence="7">6086</strain>
    </source>
</reference>
<keyword evidence="4 5" id="KW-0472">Membrane</keyword>
<comment type="similarity">
    <text evidence="5">Belongs to the binding-protein-dependent transport system permease family.</text>
</comment>
<dbReference type="GO" id="GO:0055085">
    <property type="term" value="P:transmembrane transport"/>
    <property type="evidence" value="ECO:0007669"/>
    <property type="project" value="InterPro"/>
</dbReference>
<dbReference type="CDD" id="cd06261">
    <property type="entry name" value="TM_PBP2"/>
    <property type="match status" value="1"/>
</dbReference>
<evidence type="ECO:0000256" key="2">
    <source>
        <dbReference type="ARBA" id="ARBA00022692"/>
    </source>
</evidence>
<feature type="transmembrane region" description="Helical" evidence="5">
    <location>
        <begin position="96"/>
        <end position="117"/>
    </location>
</feature>
<dbReference type="SUPFAM" id="SSF161098">
    <property type="entry name" value="MetI-like"/>
    <property type="match status" value="1"/>
</dbReference>
<organism evidence="7 8">
    <name type="scientific">Candidatus Caccousia stercoris</name>
    <dbReference type="NCBI Taxonomy" id="2840723"/>
    <lineage>
        <taxon>Bacteria</taxon>
        <taxon>Bacillati</taxon>
        <taxon>Bacillota</taxon>
        <taxon>Clostridia</taxon>
        <taxon>Eubacteriales</taxon>
        <taxon>Oscillospiraceae</taxon>
        <taxon>Oscillospiraceae incertae sedis</taxon>
        <taxon>Candidatus Caccousia</taxon>
    </lineage>
</organism>
<evidence type="ECO:0000256" key="3">
    <source>
        <dbReference type="ARBA" id="ARBA00022989"/>
    </source>
</evidence>
<accession>A0A9D1FUH0</accession>
<keyword evidence="5" id="KW-0813">Transport</keyword>
<dbReference type="PANTHER" id="PTHR43496">
    <property type="entry name" value="PROTEIN LPLB"/>
    <property type="match status" value="1"/>
</dbReference>
<dbReference type="InterPro" id="IPR035906">
    <property type="entry name" value="MetI-like_sf"/>
</dbReference>
<proteinExistence type="inferred from homology"/>
<dbReference type="PROSITE" id="PS50928">
    <property type="entry name" value="ABC_TM1"/>
    <property type="match status" value="1"/>
</dbReference>
<dbReference type="InterPro" id="IPR000515">
    <property type="entry name" value="MetI-like"/>
</dbReference>
<dbReference type="EMBL" id="DVJM01000237">
    <property type="protein sequence ID" value="HIS79788.1"/>
    <property type="molecule type" value="Genomic_DNA"/>
</dbReference>
<evidence type="ECO:0000313" key="8">
    <source>
        <dbReference type="Proteomes" id="UP000824141"/>
    </source>
</evidence>
<dbReference type="GO" id="GO:0005886">
    <property type="term" value="C:plasma membrane"/>
    <property type="evidence" value="ECO:0007669"/>
    <property type="project" value="UniProtKB-SubCell"/>
</dbReference>
<evidence type="ECO:0000256" key="4">
    <source>
        <dbReference type="ARBA" id="ARBA00023136"/>
    </source>
</evidence>
<sequence length="315" mass="35058">MNAIHGRTISVPKPQKQSGWKRFRKNFRVHKYYYLLMLPGIIALLVFRYVPMAGIVIAFKNFRIADGIFGSEWVGLKWFEMLFSNAEFTNVLFNTIYISILKIVFSFPAPILLALMINEVGHLKYKKVVQTTVYLPHFISWVVVGGIMMTILSPSVGVLSLFGAAKNPLLEPANFRWLVVISDIWKEAGWGTVVYLAAITSISPDLYEAATVDGATRFQKIWNITLPAISGTIAIMLILRTGSILSAGFDQMYVLQTPATMDVGDVLDTFVYRYGLAQGRFSYAAAAGLFQSVVGLILVSISNFVTAKMGQDGIW</sequence>
<gene>
    <name evidence="7" type="ORF">IAD03_10510</name>
</gene>
<reference evidence="7" key="2">
    <citation type="journal article" date="2021" name="PeerJ">
        <title>Extensive microbial diversity within the chicken gut microbiome revealed by metagenomics and culture.</title>
        <authorList>
            <person name="Gilroy R."/>
            <person name="Ravi A."/>
            <person name="Getino M."/>
            <person name="Pursley I."/>
            <person name="Horton D.L."/>
            <person name="Alikhan N.F."/>
            <person name="Baker D."/>
            <person name="Gharbi K."/>
            <person name="Hall N."/>
            <person name="Watson M."/>
            <person name="Adriaenssens E.M."/>
            <person name="Foster-Nyarko E."/>
            <person name="Jarju S."/>
            <person name="Secka A."/>
            <person name="Antonio M."/>
            <person name="Oren A."/>
            <person name="Chaudhuri R.R."/>
            <person name="La Ragione R."/>
            <person name="Hildebrand F."/>
            <person name="Pallen M.J."/>
        </authorList>
    </citation>
    <scope>NUCLEOTIDE SEQUENCE</scope>
    <source>
        <strain evidence="7">6086</strain>
    </source>
</reference>
<dbReference type="PANTHER" id="PTHR43496:SF1">
    <property type="entry name" value="POLYGALACTURONAN_RHAMNOGALACTURONAN TRANSPORT SYSTEM PERMEASE PROTEIN YTEP"/>
    <property type="match status" value="1"/>
</dbReference>
<feature type="domain" description="ABC transmembrane type-1" evidence="6">
    <location>
        <begin position="92"/>
        <end position="302"/>
    </location>
</feature>
<keyword evidence="3 5" id="KW-1133">Transmembrane helix</keyword>
<protein>
    <submittedName>
        <fullName evidence="7">Sugar ABC transporter permease</fullName>
    </submittedName>
</protein>
<evidence type="ECO:0000256" key="5">
    <source>
        <dbReference type="RuleBase" id="RU363032"/>
    </source>
</evidence>
<feature type="transmembrane region" description="Helical" evidence="5">
    <location>
        <begin position="138"/>
        <end position="162"/>
    </location>
</feature>
<name>A0A9D1FUH0_9FIRM</name>
<evidence type="ECO:0000259" key="6">
    <source>
        <dbReference type="PROSITE" id="PS50928"/>
    </source>
</evidence>
<evidence type="ECO:0000313" key="7">
    <source>
        <dbReference type="EMBL" id="HIS79788.1"/>
    </source>
</evidence>
<evidence type="ECO:0000256" key="1">
    <source>
        <dbReference type="ARBA" id="ARBA00004141"/>
    </source>
</evidence>
<dbReference type="Gene3D" id="1.10.3720.10">
    <property type="entry name" value="MetI-like"/>
    <property type="match status" value="1"/>
</dbReference>
<comment type="subcellular location">
    <subcellularLocation>
        <location evidence="5">Cell membrane</location>
        <topology evidence="5">Multi-pass membrane protein</topology>
    </subcellularLocation>
    <subcellularLocation>
        <location evidence="1">Membrane</location>
        <topology evidence="1">Multi-pass membrane protein</topology>
    </subcellularLocation>
</comment>
<dbReference type="Pfam" id="PF00528">
    <property type="entry name" value="BPD_transp_1"/>
    <property type="match status" value="1"/>
</dbReference>
<dbReference type="Proteomes" id="UP000824141">
    <property type="component" value="Unassembled WGS sequence"/>
</dbReference>
<keyword evidence="2 5" id="KW-0812">Transmembrane</keyword>